<reference evidence="1" key="1">
    <citation type="journal article" date="2020" name="BMC Genomics">
        <title>Correction to: Identification and distribution of gene clusters required for synthesis of sphingolipid metabolism inhibitors in diverse species of the filamentous fungus Fusarium.</title>
        <authorList>
            <person name="Kim H.S."/>
            <person name="Lohmar J.M."/>
            <person name="Busman M."/>
            <person name="Brown D.W."/>
            <person name="Naumann T.A."/>
            <person name="Divon H.H."/>
            <person name="Lysoe E."/>
            <person name="Uhlig S."/>
            <person name="Proctor R.H."/>
        </authorList>
    </citation>
    <scope>NUCLEOTIDE SEQUENCE</scope>
    <source>
        <strain evidence="1">NRRL 45417</strain>
    </source>
</reference>
<proteinExistence type="predicted"/>
<dbReference type="AlphaFoldDB" id="A0A8H4TEI0"/>
<comment type="caution">
    <text evidence="1">The sequence shown here is derived from an EMBL/GenBank/DDBJ whole genome shotgun (WGS) entry which is preliminary data.</text>
</comment>
<evidence type="ECO:0000313" key="2">
    <source>
        <dbReference type="Proteomes" id="UP000604273"/>
    </source>
</evidence>
<keyword evidence="2" id="KW-1185">Reference proteome</keyword>
<reference evidence="1" key="2">
    <citation type="submission" date="2020-05" db="EMBL/GenBank/DDBJ databases">
        <authorList>
            <person name="Kim H.-S."/>
            <person name="Proctor R.H."/>
            <person name="Brown D.W."/>
        </authorList>
    </citation>
    <scope>NUCLEOTIDE SEQUENCE</scope>
    <source>
        <strain evidence="1">NRRL 45417</strain>
    </source>
</reference>
<name>A0A8H4TEI0_9HYPO</name>
<dbReference type="OrthoDB" id="4367324at2759"/>
<dbReference type="EMBL" id="JABFAI010000084">
    <property type="protein sequence ID" value="KAF4956503.1"/>
    <property type="molecule type" value="Genomic_DNA"/>
</dbReference>
<accession>A0A8H4TEI0</accession>
<dbReference type="Proteomes" id="UP000604273">
    <property type="component" value="Unassembled WGS sequence"/>
</dbReference>
<evidence type="ECO:0000313" key="1">
    <source>
        <dbReference type="EMBL" id="KAF4956503.1"/>
    </source>
</evidence>
<gene>
    <name evidence="1" type="ORF">FGADI_3782</name>
</gene>
<organism evidence="1 2">
    <name type="scientific">Fusarium gaditjirri</name>
    <dbReference type="NCBI Taxonomy" id="282569"/>
    <lineage>
        <taxon>Eukaryota</taxon>
        <taxon>Fungi</taxon>
        <taxon>Dikarya</taxon>
        <taxon>Ascomycota</taxon>
        <taxon>Pezizomycotina</taxon>
        <taxon>Sordariomycetes</taxon>
        <taxon>Hypocreomycetidae</taxon>
        <taxon>Hypocreales</taxon>
        <taxon>Nectriaceae</taxon>
        <taxon>Fusarium</taxon>
        <taxon>Fusarium nisikadoi species complex</taxon>
    </lineage>
</organism>
<sequence>MEEPSLHQVLSMENPMFKIAHKASAYHSVKGNPVEVFNITRWVEFNLQNIISAYGHVLSRRTSSLQQMNLKNTEVEEEICNVTELKHAAYRRLACISVPLVCEGAGILKESLSCPDTIRTGQDATLMSGKRSRPNWTFYVGQDPRIYLVTGTFRLSKAWSSAKIEHQATRGNEPIKQLARHATEAETRYGFILSETEVVVVCYYTTQQGKLDAKWQSVSRSACGQGVLTVNLAIWALSMMSLNSQHRGIAQEEYTVPLNSWFAQHGYYRNHLSGRVLSDPPTGGIIRD</sequence>
<protein>
    <submittedName>
        <fullName evidence="1">Uncharacterized protein</fullName>
    </submittedName>
</protein>